<dbReference type="Proteomes" id="UP000028045">
    <property type="component" value="Unassembled WGS sequence"/>
</dbReference>
<dbReference type="EMBL" id="KL647400">
    <property type="protein sequence ID" value="KEY75180.1"/>
    <property type="molecule type" value="Genomic_DNA"/>
</dbReference>
<evidence type="ECO:0008006" key="4">
    <source>
        <dbReference type="Google" id="ProtNLM"/>
    </source>
</evidence>
<keyword evidence="1" id="KW-0732">Signal</keyword>
<accession>A0A084BCA1</accession>
<proteinExistence type="predicted"/>
<keyword evidence="3" id="KW-1185">Reference proteome</keyword>
<reference evidence="2 3" key="1">
    <citation type="journal article" date="2014" name="BMC Genomics">
        <title>Comparative genome sequencing reveals chemotype-specific gene clusters in the toxigenic black mold Stachybotrys.</title>
        <authorList>
            <person name="Semeiks J."/>
            <person name="Borek D."/>
            <person name="Otwinowski Z."/>
            <person name="Grishin N.V."/>
        </authorList>
    </citation>
    <scope>NUCLEOTIDE SEQUENCE [LARGE SCALE GENOMIC DNA]</scope>
    <source>
        <strain evidence="3">CBS 109288 / IBT 7711</strain>
    </source>
</reference>
<protein>
    <recommendedName>
        <fullName evidence="4">Fungal N-terminal domain-containing protein</fullName>
    </recommendedName>
</protein>
<dbReference type="AlphaFoldDB" id="A0A084BCA1"/>
<gene>
    <name evidence="2" type="ORF">S7711_10491</name>
</gene>
<feature type="chain" id="PRO_5001771669" description="Fungal N-terminal domain-containing protein" evidence="1">
    <location>
        <begin position="22"/>
        <end position="95"/>
    </location>
</feature>
<organism evidence="2 3">
    <name type="scientific">Stachybotrys chartarum (strain CBS 109288 / IBT 7711)</name>
    <name type="common">Toxic black mold</name>
    <name type="synonym">Stilbospora chartarum</name>
    <dbReference type="NCBI Taxonomy" id="1280523"/>
    <lineage>
        <taxon>Eukaryota</taxon>
        <taxon>Fungi</taxon>
        <taxon>Dikarya</taxon>
        <taxon>Ascomycota</taxon>
        <taxon>Pezizomycotina</taxon>
        <taxon>Sordariomycetes</taxon>
        <taxon>Hypocreomycetidae</taxon>
        <taxon>Hypocreales</taxon>
        <taxon>Stachybotryaceae</taxon>
        <taxon>Stachybotrys</taxon>
    </lineage>
</organism>
<dbReference type="HOGENOM" id="CLU_2374167_0_0_1"/>
<feature type="signal peptide" evidence="1">
    <location>
        <begin position="1"/>
        <end position="21"/>
    </location>
</feature>
<sequence>MFTTTTLLCAQLLNYLSSSTAKSRSTENALLNIQLERLRQCVRIISRVGAEPAQDLRWVAQGGCDTWPQVRPGTDTALRREGLWNRLKADHEDIR</sequence>
<evidence type="ECO:0000256" key="1">
    <source>
        <dbReference type="SAM" id="SignalP"/>
    </source>
</evidence>
<name>A0A084BCA1_STACB</name>
<evidence type="ECO:0000313" key="3">
    <source>
        <dbReference type="Proteomes" id="UP000028045"/>
    </source>
</evidence>
<evidence type="ECO:0000313" key="2">
    <source>
        <dbReference type="EMBL" id="KEY75180.1"/>
    </source>
</evidence>